<evidence type="ECO:0000256" key="2">
    <source>
        <dbReference type="SAM" id="Phobius"/>
    </source>
</evidence>
<dbReference type="PANTHER" id="PTHR34475">
    <property type="match status" value="1"/>
</dbReference>
<feature type="transmembrane region" description="Helical" evidence="2">
    <location>
        <begin position="107"/>
        <end position="128"/>
    </location>
</feature>
<dbReference type="Pfam" id="PF13413">
    <property type="entry name" value="HTH_25"/>
    <property type="match status" value="1"/>
</dbReference>
<feature type="region of interest" description="Disordered" evidence="1">
    <location>
        <begin position="134"/>
        <end position="168"/>
    </location>
</feature>
<keyword evidence="5" id="KW-1185">Reference proteome</keyword>
<dbReference type="PANTHER" id="PTHR34475:SF1">
    <property type="entry name" value="CYTOSKELETON PROTEIN RODZ"/>
    <property type="match status" value="1"/>
</dbReference>
<proteinExistence type="predicted"/>
<dbReference type="InterPro" id="IPR010982">
    <property type="entry name" value="Lambda_DNA-bd_dom_sf"/>
</dbReference>
<dbReference type="InterPro" id="IPR025194">
    <property type="entry name" value="RodZ-like_C"/>
</dbReference>
<feature type="domain" description="Cytoskeleton protein RodZ-like C-terminal" evidence="3">
    <location>
        <begin position="179"/>
        <end position="245"/>
    </location>
</feature>
<dbReference type="Pfam" id="PF13464">
    <property type="entry name" value="RodZ_C"/>
    <property type="match status" value="1"/>
</dbReference>
<comment type="caution">
    <text evidence="4">The sequence shown here is derived from an EMBL/GenBank/DDBJ whole genome shotgun (WGS) entry which is preliminary data.</text>
</comment>
<evidence type="ECO:0000313" key="5">
    <source>
        <dbReference type="Proteomes" id="UP001597368"/>
    </source>
</evidence>
<dbReference type="EMBL" id="JBHUFV010000079">
    <property type="protein sequence ID" value="MFD1939023.1"/>
    <property type="molecule type" value="Genomic_DNA"/>
</dbReference>
<organism evidence="4 5">
    <name type="scientific">Nonomuraea mangrovi</name>
    <dbReference type="NCBI Taxonomy" id="2316207"/>
    <lineage>
        <taxon>Bacteria</taxon>
        <taxon>Bacillati</taxon>
        <taxon>Actinomycetota</taxon>
        <taxon>Actinomycetes</taxon>
        <taxon>Streptosporangiales</taxon>
        <taxon>Streptosporangiaceae</taxon>
        <taxon>Nonomuraea</taxon>
    </lineage>
</organism>
<dbReference type="InterPro" id="IPR050400">
    <property type="entry name" value="Bact_Cytoskel_RodZ"/>
</dbReference>
<dbReference type="Proteomes" id="UP001597368">
    <property type="component" value="Unassembled WGS sequence"/>
</dbReference>
<protein>
    <submittedName>
        <fullName evidence="4">Helix-turn-helix domain-containing protein</fullName>
    </submittedName>
</protein>
<evidence type="ECO:0000256" key="1">
    <source>
        <dbReference type="SAM" id="MobiDB-lite"/>
    </source>
</evidence>
<reference evidence="5" key="1">
    <citation type="journal article" date="2019" name="Int. J. Syst. Evol. Microbiol.">
        <title>The Global Catalogue of Microorganisms (GCM) 10K type strain sequencing project: providing services to taxonomists for standard genome sequencing and annotation.</title>
        <authorList>
            <consortium name="The Broad Institute Genomics Platform"/>
            <consortium name="The Broad Institute Genome Sequencing Center for Infectious Disease"/>
            <person name="Wu L."/>
            <person name="Ma J."/>
        </authorList>
    </citation>
    <scope>NUCLEOTIDE SEQUENCE [LARGE SCALE GENOMIC DNA]</scope>
    <source>
        <strain evidence="5">ICMP 6774ER</strain>
    </source>
</reference>
<keyword evidence="2" id="KW-0812">Transmembrane</keyword>
<gene>
    <name evidence="4" type="ORF">ACFSKW_46935</name>
</gene>
<keyword evidence="2" id="KW-0472">Membrane</keyword>
<sequence>MNEQSIGAILAEARQMAGLTVGQLSATTRIREALLYAIERDDFSMCGGDFYARGHVRAIAKAVGADPEAMAHLYDAQHGGVSQPLRAAAVFQNFKGLKLRERRGPNWTMALGVALAIVVVFGVVRVMGGSGEVPTADVQPASSVPRVPPNASLAPGSGPARRTAALSTQKKNDMVVVKVKAKRTSYLNVRDSEGRKLFAGTLKAGKTSTWTAKKTVNMTMHDAGAVSLQVNGKDLGSPGARGEVVSRTYGVSAARPR</sequence>
<name>A0ABW4TAH5_9ACTN</name>
<evidence type="ECO:0000313" key="4">
    <source>
        <dbReference type="EMBL" id="MFD1939023.1"/>
    </source>
</evidence>
<dbReference type="Gene3D" id="1.10.260.40">
    <property type="entry name" value="lambda repressor-like DNA-binding domains"/>
    <property type="match status" value="1"/>
</dbReference>
<evidence type="ECO:0000259" key="3">
    <source>
        <dbReference type="Pfam" id="PF13464"/>
    </source>
</evidence>
<dbReference type="RefSeq" id="WP_379581113.1">
    <property type="nucleotide sequence ID" value="NZ_JBHUFV010000079.1"/>
</dbReference>
<keyword evidence="2" id="KW-1133">Transmembrane helix</keyword>
<accession>A0ABW4TAH5</accession>